<keyword evidence="5 9" id="KW-0028">Amino-acid biosynthesis</keyword>
<keyword evidence="7 9" id="KW-0057">Aromatic amino acid biosynthesis</keyword>
<name>A0ABV8AG37_9FLAO</name>
<reference evidence="12" key="1">
    <citation type="journal article" date="2019" name="Int. J. Syst. Evol. Microbiol.">
        <title>The Global Catalogue of Microorganisms (GCM) 10K type strain sequencing project: providing services to taxonomists for standard genome sequencing and annotation.</title>
        <authorList>
            <consortium name="The Broad Institute Genomics Platform"/>
            <consortium name="The Broad Institute Genome Sequencing Center for Infectious Disease"/>
            <person name="Wu L."/>
            <person name="Ma J."/>
        </authorList>
    </citation>
    <scope>NUCLEOTIDE SEQUENCE [LARGE SCALE GENOMIC DNA]</scope>
    <source>
        <strain evidence="12">CECT 8979</strain>
    </source>
</reference>
<protein>
    <recommendedName>
        <fullName evidence="4 9">N-(5'-phosphoribosyl)anthranilate isomerase</fullName>
        <shortName evidence="9">PRAI</shortName>
        <ecNumber evidence="3 9">5.3.1.24</ecNumber>
    </recommendedName>
</protein>
<keyword evidence="6 9" id="KW-0822">Tryptophan biosynthesis</keyword>
<evidence type="ECO:0000313" key="11">
    <source>
        <dbReference type="EMBL" id="MFC3877052.1"/>
    </source>
</evidence>
<evidence type="ECO:0000256" key="5">
    <source>
        <dbReference type="ARBA" id="ARBA00022605"/>
    </source>
</evidence>
<evidence type="ECO:0000256" key="6">
    <source>
        <dbReference type="ARBA" id="ARBA00022822"/>
    </source>
</evidence>
<accession>A0ABV8AG37</accession>
<proteinExistence type="inferred from homology"/>
<sequence length="218" mass="25239">MKLKVCGMKYRDNIEALSWLQPDYMGFIFYDKSSRYFDGQIPSVSKSIKKTGVFVNEEMDLVIDLIKKHELQAVQLHGEESAEFCKKLKISILEHCHTERSRSAIELIKVFSIKDHFNFEAIQPYEGIVDYFLFDTKGQLPGGNGFTFDWKVLNDYPSKTPYFLSGGIGLETTNKLKEFQNSPASKYCYAIDVNSKFEIEPGLKHIEELEKFKHDIQH</sequence>
<dbReference type="InterPro" id="IPR011060">
    <property type="entry name" value="RibuloseP-bd_barrel"/>
</dbReference>
<dbReference type="EC" id="5.3.1.24" evidence="3 9"/>
<dbReference type="InterPro" id="IPR044643">
    <property type="entry name" value="TrpF_fam"/>
</dbReference>
<comment type="caution">
    <text evidence="11">The sequence shown here is derived from an EMBL/GenBank/DDBJ whole genome shotgun (WGS) entry which is preliminary data.</text>
</comment>
<keyword evidence="8 9" id="KW-0413">Isomerase</keyword>
<evidence type="ECO:0000256" key="1">
    <source>
        <dbReference type="ARBA" id="ARBA00001164"/>
    </source>
</evidence>
<gene>
    <name evidence="9" type="primary">trpF</name>
    <name evidence="11" type="ORF">ACFOSX_07380</name>
</gene>
<feature type="domain" description="N-(5'phosphoribosyl) anthranilate isomerase (PRAI)" evidence="10">
    <location>
        <begin position="4"/>
        <end position="212"/>
    </location>
</feature>
<evidence type="ECO:0000259" key="10">
    <source>
        <dbReference type="Pfam" id="PF00697"/>
    </source>
</evidence>
<keyword evidence="12" id="KW-1185">Reference proteome</keyword>
<comment type="catalytic activity">
    <reaction evidence="1 9">
        <text>N-(5-phospho-beta-D-ribosyl)anthranilate = 1-(2-carboxyphenylamino)-1-deoxy-D-ribulose 5-phosphate</text>
        <dbReference type="Rhea" id="RHEA:21540"/>
        <dbReference type="ChEBI" id="CHEBI:18277"/>
        <dbReference type="ChEBI" id="CHEBI:58613"/>
        <dbReference type="EC" id="5.3.1.24"/>
    </reaction>
</comment>
<evidence type="ECO:0000256" key="2">
    <source>
        <dbReference type="ARBA" id="ARBA00004664"/>
    </source>
</evidence>
<dbReference type="GO" id="GO:0016853">
    <property type="term" value="F:isomerase activity"/>
    <property type="evidence" value="ECO:0007669"/>
    <property type="project" value="UniProtKB-KW"/>
</dbReference>
<dbReference type="Pfam" id="PF00697">
    <property type="entry name" value="PRAI"/>
    <property type="match status" value="1"/>
</dbReference>
<dbReference type="PANTHER" id="PTHR42894:SF1">
    <property type="entry name" value="N-(5'-PHOSPHORIBOSYL)ANTHRANILATE ISOMERASE"/>
    <property type="match status" value="1"/>
</dbReference>
<dbReference type="InterPro" id="IPR013785">
    <property type="entry name" value="Aldolase_TIM"/>
</dbReference>
<evidence type="ECO:0000256" key="9">
    <source>
        <dbReference type="HAMAP-Rule" id="MF_00135"/>
    </source>
</evidence>
<evidence type="ECO:0000256" key="4">
    <source>
        <dbReference type="ARBA" id="ARBA00022272"/>
    </source>
</evidence>
<comment type="similarity">
    <text evidence="9">Belongs to the TrpF family.</text>
</comment>
<evidence type="ECO:0000256" key="3">
    <source>
        <dbReference type="ARBA" id="ARBA00012572"/>
    </source>
</evidence>
<dbReference type="Gene3D" id="3.20.20.70">
    <property type="entry name" value="Aldolase class I"/>
    <property type="match status" value="1"/>
</dbReference>
<dbReference type="EMBL" id="JBHSAT010000004">
    <property type="protein sequence ID" value="MFC3877052.1"/>
    <property type="molecule type" value="Genomic_DNA"/>
</dbReference>
<dbReference type="PANTHER" id="PTHR42894">
    <property type="entry name" value="N-(5'-PHOSPHORIBOSYL)ANTHRANILATE ISOMERASE"/>
    <property type="match status" value="1"/>
</dbReference>
<dbReference type="CDD" id="cd00405">
    <property type="entry name" value="PRAI"/>
    <property type="match status" value="1"/>
</dbReference>
<dbReference type="InterPro" id="IPR001240">
    <property type="entry name" value="PRAI_dom"/>
</dbReference>
<evidence type="ECO:0000256" key="7">
    <source>
        <dbReference type="ARBA" id="ARBA00023141"/>
    </source>
</evidence>
<dbReference type="Proteomes" id="UP001595812">
    <property type="component" value="Unassembled WGS sequence"/>
</dbReference>
<evidence type="ECO:0000313" key="12">
    <source>
        <dbReference type="Proteomes" id="UP001595812"/>
    </source>
</evidence>
<comment type="pathway">
    <text evidence="2 9">Amino-acid biosynthesis; L-tryptophan biosynthesis; L-tryptophan from chorismate: step 3/5.</text>
</comment>
<evidence type="ECO:0000256" key="8">
    <source>
        <dbReference type="ARBA" id="ARBA00023235"/>
    </source>
</evidence>
<dbReference type="RefSeq" id="WP_386098600.1">
    <property type="nucleotide sequence ID" value="NZ_JBHSAT010000004.1"/>
</dbReference>
<dbReference type="HAMAP" id="MF_00135">
    <property type="entry name" value="PRAI"/>
    <property type="match status" value="1"/>
</dbReference>
<organism evidence="11 12">
    <name type="scientific">Winogradskyella maritima</name>
    <dbReference type="NCBI Taxonomy" id="1517766"/>
    <lineage>
        <taxon>Bacteria</taxon>
        <taxon>Pseudomonadati</taxon>
        <taxon>Bacteroidota</taxon>
        <taxon>Flavobacteriia</taxon>
        <taxon>Flavobacteriales</taxon>
        <taxon>Flavobacteriaceae</taxon>
        <taxon>Winogradskyella</taxon>
    </lineage>
</organism>
<dbReference type="SUPFAM" id="SSF51366">
    <property type="entry name" value="Ribulose-phoshate binding barrel"/>
    <property type="match status" value="1"/>
</dbReference>